<comment type="caution">
    <text evidence="6">The sequence shown here is derived from an EMBL/GenBank/DDBJ whole genome shotgun (WGS) entry which is preliminary data.</text>
</comment>
<dbReference type="PROSITE" id="PS00198">
    <property type="entry name" value="4FE4S_FER_1"/>
    <property type="match status" value="1"/>
</dbReference>
<dbReference type="GO" id="GO:0046872">
    <property type="term" value="F:metal ion binding"/>
    <property type="evidence" value="ECO:0007669"/>
    <property type="project" value="UniProtKB-KW"/>
</dbReference>
<dbReference type="AlphaFoldDB" id="A0A3D8GUS8"/>
<dbReference type="PANTHER" id="PTHR43177">
    <property type="entry name" value="PROTEIN NRFC"/>
    <property type="match status" value="1"/>
</dbReference>
<dbReference type="Gene3D" id="3.30.70.20">
    <property type="match status" value="2"/>
</dbReference>
<keyword evidence="4" id="KW-0411">Iron-sulfur</keyword>
<evidence type="ECO:0000313" key="6">
    <source>
        <dbReference type="EMBL" id="RDU38208.1"/>
    </source>
</evidence>
<gene>
    <name evidence="6" type="ORF">DRW41_01160</name>
</gene>
<evidence type="ECO:0000259" key="5">
    <source>
        <dbReference type="PROSITE" id="PS51379"/>
    </source>
</evidence>
<dbReference type="Pfam" id="PF12800">
    <property type="entry name" value="Fer4_4"/>
    <property type="match status" value="1"/>
</dbReference>
<name>A0A3D8GUS8_9BACI</name>
<dbReference type="OrthoDB" id="9779457at2"/>
<keyword evidence="1" id="KW-0004">4Fe-4S</keyword>
<dbReference type="InterPro" id="IPR017896">
    <property type="entry name" value="4Fe4S_Fe-S-bd"/>
</dbReference>
<accession>A0A3D8GUS8</accession>
<dbReference type="CDD" id="cd16371">
    <property type="entry name" value="DMSOR_beta_like"/>
    <property type="match status" value="1"/>
</dbReference>
<sequence>MAKRLGFLVNIDRCIGCHACEISCKSFYQLEPQMRRRTVRELPEDLVGSPVRAFVSTACNHCDEPACKAACPVGAYTKREEDGIVVHNQELCIGCQMCGKACPYGVPQYNPVKKKMDKCSMCYDRLDVGESPICVSKCPMEAIEIVDYNEVQPAGAVSVVPTFADPSITHPTTQFILPKPGKQFRRA</sequence>
<keyword evidence="3" id="KW-0408">Iron</keyword>
<dbReference type="SUPFAM" id="SSF54862">
    <property type="entry name" value="4Fe-4S ferredoxins"/>
    <property type="match status" value="1"/>
</dbReference>
<dbReference type="PANTHER" id="PTHR43177:SF9">
    <property type="entry name" value="PROTEIN NRFC"/>
    <property type="match status" value="1"/>
</dbReference>
<dbReference type="EMBL" id="QNQT01000001">
    <property type="protein sequence ID" value="RDU38208.1"/>
    <property type="molecule type" value="Genomic_DNA"/>
</dbReference>
<feature type="domain" description="4Fe-4S ferredoxin-type" evidence="5">
    <location>
        <begin position="50"/>
        <end position="81"/>
    </location>
</feature>
<evidence type="ECO:0000256" key="3">
    <source>
        <dbReference type="ARBA" id="ARBA00023004"/>
    </source>
</evidence>
<dbReference type="InterPro" id="IPR017900">
    <property type="entry name" value="4Fe4S_Fe_S_CS"/>
</dbReference>
<evidence type="ECO:0000256" key="4">
    <source>
        <dbReference type="ARBA" id="ARBA00023014"/>
    </source>
</evidence>
<protein>
    <submittedName>
        <fullName evidence="6">4Fe-4S dicluster domain-containing protein</fullName>
    </submittedName>
</protein>
<dbReference type="PROSITE" id="PS51379">
    <property type="entry name" value="4FE4S_FER_2"/>
    <property type="match status" value="3"/>
</dbReference>
<evidence type="ECO:0000256" key="1">
    <source>
        <dbReference type="ARBA" id="ARBA00022485"/>
    </source>
</evidence>
<dbReference type="Proteomes" id="UP000257144">
    <property type="component" value="Unassembled WGS sequence"/>
</dbReference>
<keyword evidence="7" id="KW-1185">Reference proteome</keyword>
<evidence type="ECO:0000256" key="2">
    <source>
        <dbReference type="ARBA" id="ARBA00022723"/>
    </source>
</evidence>
<organism evidence="6 7">
    <name type="scientific">Neobacillus piezotolerans</name>
    <dbReference type="NCBI Taxonomy" id="2259171"/>
    <lineage>
        <taxon>Bacteria</taxon>
        <taxon>Bacillati</taxon>
        <taxon>Bacillota</taxon>
        <taxon>Bacilli</taxon>
        <taxon>Bacillales</taxon>
        <taxon>Bacillaceae</taxon>
        <taxon>Neobacillus</taxon>
    </lineage>
</organism>
<dbReference type="RefSeq" id="WP_115450131.1">
    <property type="nucleotide sequence ID" value="NZ_QNQT01000001.1"/>
</dbReference>
<proteinExistence type="predicted"/>
<feature type="domain" description="4Fe-4S ferredoxin-type" evidence="5">
    <location>
        <begin position="5"/>
        <end position="33"/>
    </location>
</feature>
<keyword evidence="2" id="KW-0479">Metal-binding</keyword>
<reference evidence="6 7" key="1">
    <citation type="submission" date="2018-07" db="EMBL/GenBank/DDBJ databases">
        <title>Bacillus sp. YLB-04 draft genome sequence.</title>
        <authorList>
            <person name="Yu L."/>
            <person name="Tang X."/>
        </authorList>
    </citation>
    <scope>NUCLEOTIDE SEQUENCE [LARGE SCALE GENOMIC DNA]</scope>
    <source>
        <strain evidence="6 7">YLB-04</strain>
    </source>
</reference>
<feature type="domain" description="4Fe-4S ferredoxin-type" evidence="5">
    <location>
        <begin position="83"/>
        <end position="112"/>
    </location>
</feature>
<dbReference type="GO" id="GO:0051539">
    <property type="term" value="F:4 iron, 4 sulfur cluster binding"/>
    <property type="evidence" value="ECO:0007669"/>
    <property type="project" value="UniProtKB-KW"/>
</dbReference>
<dbReference type="Pfam" id="PF13247">
    <property type="entry name" value="Fer4_11"/>
    <property type="match status" value="1"/>
</dbReference>
<evidence type="ECO:0000313" key="7">
    <source>
        <dbReference type="Proteomes" id="UP000257144"/>
    </source>
</evidence>
<dbReference type="InterPro" id="IPR050954">
    <property type="entry name" value="ET_IronSulfur_Cluster-Binding"/>
</dbReference>